<dbReference type="KEGG" id="alus:STSP2_01670"/>
<accession>A0A1U9NL08</accession>
<keyword evidence="3" id="KW-1185">Reference proteome</keyword>
<feature type="transmembrane region" description="Helical" evidence="1">
    <location>
        <begin position="52"/>
        <end position="73"/>
    </location>
</feature>
<dbReference type="Proteomes" id="UP000189674">
    <property type="component" value="Chromosome"/>
</dbReference>
<dbReference type="RefSeq" id="WP_146661552.1">
    <property type="nucleotide sequence ID" value="NZ_CP019791.1"/>
</dbReference>
<gene>
    <name evidence="2" type="ORF">STSP2_01670</name>
</gene>
<keyword evidence="1" id="KW-0472">Membrane</keyword>
<reference evidence="3" key="1">
    <citation type="submission" date="2017-02" db="EMBL/GenBank/DDBJ databases">
        <title>Comparative genomics and description of representatives of a novel lineage of planctomycetes thriving in anoxic sediments.</title>
        <authorList>
            <person name="Spring S."/>
            <person name="Bunk B."/>
            <person name="Sproer C."/>
        </authorList>
    </citation>
    <scope>NUCLEOTIDE SEQUENCE [LARGE SCALE GENOMIC DNA]</scope>
    <source>
        <strain evidence="3">ST-NAGAB-D1</strain>
    </source>
</reference>
<keyword evidence="1" id="KW-0812">Transmembrane</keyword>
<dbReference type="PANTHER" id="PTHR31876:SF26">
    <property type="entry name" value="PROTEIN LIKE COV 2"/>
    <property type="match status" value="1"/>
</dbReference>
<dbReference type="OrthoDB" id="5636623at2"/>
<feature type="transmembrane region" description="Helical" evidence="1">
    <location>
        <begin position="12"/>
        <end position="32"/>
    </location>
</feature>
<sequence length="218" mass="24219">MDARLRLLGRTFLRGLVAILPIAVTIVILVWLGDKAEAILGAFIKFLIPNEWYIPGMGVIAGILVVLAVGALLKMWIVRRAFAYSETLMVRVPLVRLVYGSVRDLTSFFDKSKKREFNKAVLVTLSEGEVQTIGFVTREDFTGMPEEISAGDKVTVYIPWSYQVGGFHLLVPKSRVQPIDLSVDRAMRFAVTAGVSMSEENHEDRFEKIASSEPGDEG</sequence>
<dbReference type="PANTHER" id="PTHR31876">
    <property type="entry name" value="COV-LIKE PROTEIN 1"/>
    <property type="match status" value="1"/>
</dbReference>
<proteinExistence type="predicted"/>
<keyword evidence="1" id="KW-1133">Transmembrane helix</keyword>
<evidence type="ECO:0000256" key="1">
    <source>
        <dbReference type="SAM" id="Phobius"/>
    </source>
</evidence>
<evidence type="ECO:0008006" key="4">
    <source>
        <dbReference type="Google" id="ProtNLM"/>
    </source>
</evidence>
<organism evidence="2 3">
    <name type="scientific">Anaerohalosphaera lusitana</name>
    <dbReference type="NCBI Taxonomy" id="1936003"/>
    <lineage>
        <taxon>Bacteria</taxon>
        <taxon>Pseudomonadati</taxon>
        <taxon>Planctomycetota</taxon>
        <taxon>Phycisphaerae</taxon>
        <taxon>Sedimentisphaerales</taxon>
        <taxon>Anaerohalosphaeraceae</taxon>
        <taxon>Anaerohalosphaera</taxon>
    </lineage>
</organism>
<dbReference type="AlphaFoldDB" id="A0A1U9NL08"/>
<evidence type="ECO:0000313" key="2">
    <source>
        <dbReference type="EMBL" id="AQT68505.1"/>
    </source>
</evidence>
<dbReference type="Pfam" id="PF04367">
    <property type="entry name" value="DUF502"/>
    <property type="match status" value="1"/>
</dbReference>
<name>A0A1U9NL08_9BACT</name>
<evidence type="ECO:0000313" key="3">
    <source>
        <dbReference type="Proteomes" id="UP000189674"/>
    </source>
</evidence>
<protein>
    <recommendedName>
        <fullName evidence="4">DUF502 domain-containing protein</fullName>
    </recommendedName>
</protein>
<dbReference type="InterPro" id="IPR007462">
    <property type="entry name" value="COV1-like"/>
</dbReference>
<dbReference type="EMBL" id="CP019791">
    <property type="protein sequence ID" value="AQT68505.1"/>
    <property type="molecule type" value="Genomic_DNA"/>
</dbReference>